<dbReference type="InterPro" id="IPR000683">
    <property type="entry name" value="Gfo/Idh/MocA-like_OxRdtase_N"/>
</dbReference>
<dbReference type="EMBL" id="CDGG01000001">
    <property type="protein sequence ID" value="CEI82155.1"/>
    <property type="molecule type" value="Genomic_DNA"/>
</dbReference>
<dbReference type="InterPro" id="IPR055170">
    <property type="entry name" value="GFO_IDH_MocA-like_dom"/>
</dbReference>
<dbReference type="STRING" id="545501.BN997_02013"/>
<dbReference type="OrthoDB" id="9815825at2"/>
<sequence>MKTLKIGVAGLGRLGLIHAENIYNLKGVELTAVSNLDEEVNKQVKEKYKVPNVYTNYEEMLEQTELDAVCIVTPSGFHTEHIRLALKKNLHIFCEKPIGLEVEDIKQTIDEIEKSDRIFHLGFMRRFDEDYLYAKEMIDSGQIGDISLIRSYSIDPIQGLDSFVNFAKKSPSGGLFLDMSVHDIDVIRWLTKSEISTVWATGTNKAAPELNELNELELGTVTMKLDNDVTALLVAGRTASHGYHVETEIIGTKGMLRIAASPEKNKVAVFNEHGAIRPSSQHFPERFAEAYVNELKDFVRCIRENQQPEVTALDGLRGTEVALACQESFDGNKLVDIHY</sequence>
<dbReference type="PANTHER" id="PTHR42840:SF3">
    <property type="entry name" value="BINDING ROSSMANN FOLD OXIDOREDUCTASE, PUTATIVE (AFU_ORTHOLOGUE AFUA_2G10240)-RELATED"/>
    <property type="match status" value="1"/>
</dbReference>
<evidence type="ECO:0000313" key="5">
    <source>
        <dbReference type="EMBL" id="CEI82155.1"/>
    </source>
</evidence>
<feature type="domain" description="GFO/IDH/MocA-like oxidoreductase" evidence="4">
    <location>
        <begin position="131"/>
        <end position="257"/>
    </location>
</feature>
<accession>A0A0A1M9Y7</accession>
<evidence type="ECO:0000256" key="2">
    <source>
        <dbReference type="ARBA" id="ARBA00023002"/>
    </source>
</evidence>
<dbReference type="AlphaFoldDB" id="A0A0A1M9Y7"/>
<dbReference type="PANTHER" id="PTHR42840">
    <property type="entry name" value="NAD(P)-BINDING ROSSMANN-FOLD SUPERFAMILY PROTEIN-RELATED"/>
    <property type="match status" value="1"/>
</dbReference>
<dbReference type="GO" id="GO:0000166">
    <property type="term" value="F:nucleotide binding"/>
    <property type="evidence" value="ECO:0007669"/>
    <property type="project" value="InterPro"/>
</dbReference>
<dbReference type="GO" id="GO:0016491">
    <property type="term" value="F:oxidoreductase activity"/>
    <property type="evidence" value="ECO:0007669"/>
    <property type="project" value="UniProtKB-KW"/>
</dbReference>
<dbReference type="Proteomes" id="UP000040453">
    <property type="component" value="Unassembled WGS sequence"/>
</dbReference>
<evidence type="ECO:0000259" key="4">
    <source>
        <dbReference type="Pfam" id="PF22725"/>
    </source>
</evidence>
<dbReference type="Pfam" id="PF22725">
    <property type="entry name" value="GFO_IDH_MocA_C3"/>
    <property type="match status" value="1"/>
</dbReference>
<evidence type="ECO:0000313" key="6">
    <source>
        <dbReference type="Proteomes" id="UP000040453"/>
    </source>
</evidence>
<dbReference type="SUPFAM" id="SSF55347">
    <property type="entry name" value="Glyceraldehyde-3-phosphate dehydrogenase-like, C-terminal domain"/>
    <property type="match status" value="1"/>
</dbReference>
<dbReference type="SUPFAM" id="SSF51735">
    <property type="entry name" value="NAD(P)-binding Rossmann-fold domains"/>
    <property type="match status" value="1"/>
</dbReference>
<gene>
    <name evidence="5" type="primary">iolG_4</name>
    <name evidence="5" type="ORF">BN997_02013</name>
</gene>
<name>A0A0A1M9Y7_9BACI</name>
<dbReference type="Pfam" id="PF01408">
    <property type="entry name" value="GFO_IDH_MocA"/>
    <property type="match status" value="1"/>
</dbReference>
<feature type="domain" description="Gfo/Idh/MocA-like oxidoreductase N-terminal" evidence="3">
    <location>
        <begin position="4"/>
        <end position="123"/>
    </location>
</feature>
<dbReference type="InterPro" id="IPR036291">
    <property type="entry name" value="NAD(P)-bd_dom_sf"/>
</dbReference>
<proteinExistence type="inferred from homology"/>
<keyword evidence="2" id="KW-0560">Oxidoreductase</keyword>
<comment type="similarity">
    <text evidence="1">Belongs to the Gfo/Idh/MocA family.</text>
</comment>
<dbReference type="GO" id="GO:0005737">
    <property type="term" value="C:cytoplasm"/>
    <property type="evidence" value="ECO:0007669"/>
    <property type="project" value="TreeGrafter"/>
</dbReference>
<dbReference type="Gene3D" id="3.30.360.10">
    <property type="entry name" value="Dihydrodipicolinate Reductase, domain 2"/>
    <property type="match status" value="1"/>
</dbReference>
<organism evidence="5 6">
    <name type="scientific">Oceanobacillus oncorhynchi</name>
    <dbReference type="NCBI Taxonomy" id="545501"/>
    <lineage>
        <taxon>Bacteria</taxon>
        <taxon>Bacillati</taxon>
        <taxon>Bacillota</taxon>
        <taxon>Bacilli</taxon>
        <taxon>Bacillales</taxon>
        <taxon>Bacillaceae</taxon>
        <taxon>Oceanobacillus</taxon>
    </lineage>
</organism>
<evidence type="ECO:0000256" key="1">
    <source>
        <dbReference type="ARBA" id="ARBA00010928"/>
    </source>
</evidence>
<reference evidence="5 6" key="1">
    <citation type="submission" date="2014-11" db="EMBL/GenBank/DDBJ databases">
        <authorList>
            <person name="Urmite Genomes Urmite Genomes"/>
        </authorList>
    </citation>
    <scope>NUCLEOTIDE SEQUENCE [LARGE SCALE GENOMIC DNA]</scope>
    <source>
        <strain evidence="5 6">Oc5</strain>
    </source>
</reference>
<dbReference type="RefSeq" id="WP_042531775.1">
    <property type="nucleotide sequence ID" value="NZ_CDGG01000001.1"/>
</dbReference>
<dbReference type="Gene3D" id="3.40.50.720">
    <property type="entry name" value="NAD(P)-binding Rossmann-like Domain"/>
    <property type="match status" value="1"/>
</dbReference>
<protein>
    <submittedName>
        <fullName evidence="5">Inositol 2-dehydrogenase/D-chiro-inositol 3-dehydrogenase</fullName>
    </submittedName>
</protein>
<evidence type="ECO:0000259" key="3">
    <source>
        <dbReference type="Pfam" id="PF01408"/>
    </source>
</evidence>
<dbReference type="GO" id="GO:0006740">
    <property type="term" value="P:NADPH regeneration"/>
    <property type="evidence" value="ECO:0007669"/>
    <property type="project" value="TreeGrafter"/>
</dbReference>
<keyword evidence="6" id="KW-1185">Reference proteome</keyword>